<proteinExistence type="predicted"/>
<evidence type="ECO:0000313" key="2">
    <source>
        <dbReference type="Proteomes" id="UP001500359"/>
    </source>
</evidence>
<organism evidence="1 2">
    <name type="scientific">Aliiglaciecola litoralis</name>
    <dbReference type="NCBI Taxonomy" id="582857"/>
    <lineage>
        <taxon>Bacteria</taxon>
        <taxon>Pseudomonadati</taxon>
        <taxon>Pseudomonadota</taxon>
        <taxon>Gammaproteobacteria</taxon>
        <taxon>Alteromonadales</taxon>
        <taxon>Alteromonadaceae</taxon>
        <taxon>Aliiglaciecola</taxon>
    </lineage>
</organism>
<accession>A0ABP3WZG7</accession>
<dbReference type="RefSeq" id="WP_343860925.1">
    <property type="nucleotide sequence ID" value="NZ_BAAAFD010000008.1"/>
</dbReference>
<evidence type="ECO:0000313" key="1">
    <source>
        <dbReference type="EMBL" id="GAA0858326.1"/>
    </source>
</evidence>
<sequence>MNSNGSTLKAKTQASEIWACRRDLPPFTELEQMFRLSEFDNILNADTLNLLKNKVNPDCHFDFVCQSDLGEIELYYEDVIFTHSQIPTRANSWHDLFNGLIWLQFPKTKALLNRWHMEDIQLHGLTPRTQRRNQITHFDECGVIVVCDEQARVDALREHQFKSILFEKRQRWDKDIQAMVFGHANYEMLLQPYIGLTGKWLHIKPCNGYFEMSKLQQLQYIDKVLCQQLIDNGAFCNSCRLSPLPLLGIPGWWPENEQSQFYDNVDYFRPKPNKKTKILKSQLSVCREQIE</sequence>
<comment type="caution">
    <text evidence="1">The sequence shown here is derived from an EMBL/GenBank/DDBJ whole genome shotgun (WGS) entry which is preliminary data.</text>
</comment>
<name>A0ABP3WZG7_9ALTE</name>
<reference evidence="2" key="1">
    <citation type="journal article" date="2019" name="Int. J. Syst. Evol. Microbiol.">
        <title>The Global Catalogue of Microorganisms (GCM) 10K type strain sequencing project: providing services to taxonomists for standard genome sequencing and annotation.</title>
        <authorList>
            <consortium name="The Broad Institute Genomics Platform"/>
            <consortium name="The Broad Institute Genome Sequencing Center for Infectious Disease"/>
            <person name="Wu L."/>
            <person name="Ma J."/>
        </authorList>
    </citation>
    <scope>NUCLEOTIDE SEQUENCE [LARGE SCALE GENOMIC DNA]</scope>
    <source>
        <strain evidence="2">JCM 15896</strain>
    </source>
</reference>
<dbReference type="Proteomes" id="UP001500359">
    <property type="component" value="Unassembled WGS sequence"/>
</dbReference>
<gene>
    <name evidence="1" type="ORF">GCM10009114_27530</name>
</gene>
<evidence type="ECO:0008006" key="3">
    <source>
        <dbReference type="Google" id="ProtNLM"/>
    </source>
</evidence>
<keyword evidence="2" id="KW-1185">Reference proteome</keyword>
<protein>
    <recommendedName>
        <fullName evidence="3">DUF3025 domain-containing protein</fullName>
    </recommendedName>
</protein>
<dbReference type="Pfam" id="PF11227">
    <property type="entry name" value="DUF3025"/>
    <property type="match status" value="1"/>
</dbReference>
<dbReference type="EMBL" id="BAAAFD010000008">
    <property type="protein sequence ID" value="GAA0858326.1"/>
    <property type="molecule type" value="Genomic_DNA"/>
</dbReference>
<dbReference type="InterPro" id="IPR021390">
    <property type="entry name" value="DUF3025"/>
</dbReference>